<sequence>MPESKEEKIRRLNQELEDFIAAEVAKSQEKTGDEKSFEEILQEIETHPAFMKDVDYTKPLSKEMEGLMRIKYEQQDPTCNAEAFKEDGNVEFKKKRYDIAVDNYTAGIKIKCPDKTLNAVLYSNRAAAQFYKQNYRSALQDAIIARKFKPDHMKAIVRGAQCCMEMKKYAEASLWSDLGLAIDETNTVLLEIKQKAEKLRSIQEKERRKEEAKERKELAEHKKLITTIKSRGIRLAGLADKGYDPLLFTNVELHNPSGAKVYVDAENTLHWPVLFMYPEHTQTDYIEDFNENHTFEDHIYHMFGPDVPPASWDLDKKYRPENLLIYYEDKEKTTLHQISPSCTLLEALQNKWQVHDYWFLVDAGTPCFIILVNNSRFQQHFVKEYSVIPS</sequence>
<evidence type="ECO:0000259" key="4">
    <source>
        <dbReference type="Pfam" id="PF18972"/>
    </source>
</evidence>
<dbReference type="InterPro" id="IPR044059">
    <property type="entry name" value="Csn1/TTC4_wheel"/>
</dbReference>
<evidence type="ECO:0000313" key="5">
    <source>
        <dbReference type="EMBL" id="EKC26949.1"/>
    </source>
</evidence>
<evidence type="ECO:0000256" key="2">
    <source>
        <dbReference type="ARBA" id="ARBA00022803"/>
    </source>
</evidence>
<dbReference type="Gene3D" id="1.25.40.10">
    <property type="entry name" value="Tetratricopeptide repeat domain"/>
    <property type="match status" value="1"/>
</dbReference>
<dbReference type="GO" id="GO:0006457">
    <property type="term" value="P:protein folding"/>
    <property type="evidence" value="ECO:0007669"/>
    <property type="project" value="TreeGrafter"/>
</dbReference>
<keyword evidence="1" id="KW-0677">Repeat</keyword>
<dbReference type="GO" id="GO:0030544">
    <property type="term" value="F:Hsp70 protein binding"/>
    <property type="evidence" value="ECO:0007669"/>
    <property type="project" value="TreeGrafter"/>
</dbReference>
<dbReference type="Pfam" id="PF18972">
    <property type="entry name" value="Wheel"/>
    <property type="match status" value="1"/>
</dbReference>
<evidence type="ECO:0000256" key="3">
    <source>
        <dbReference type="ARBA" id="ARBA00023602"/>
    </source>
</evidence>
<dbReference type="FunCoup" id="K1Q6P4">
    <property type="interactions" value="1896"/>
</dbReference>
<dbReference type="HOGENOM" id="CLU_040446_2_0_1"/>
<evidence type="ECO:0000256" key="1">
    <source>
        <dbReference type="ARBA" id="ARBA00022737"/>
    </source>
</evidence>
<accession>K1Q6P4</accession>
<keyword evidence="2" id="KW-0802">TPR repeat</keyword>
<dbReference type="PANTHER" id="PTHR46035">
    <property type="entry name" value="TETRATRICOPEPTIDE REPEAT PROTEIN 4"/>
    <property type="match status" value="1"/>
</dbReference>
<dbReference type="SMART" id="SM00028">
    <property type="entry name" value="TPR"/>
    <property type="match status" value="3"/>
</dbReference>
<gene>
    <name evidence="5" type="ORF">CGI_10019868</name>
</gene>
<dbReference type="GO" id="GO:0005829">
    <property type="term" value="C:cytosol"/>
    <property type="evidence" value="ECO:0007669"/>
    <property type="project" value="TreeGrafter"/>
</dbReference>
<proteinExistence type="inferred from homology"/>
<protein>
    <submittedName>
        <fullName evidence="5">Tetratricopeptide repeat protein 4</fullName>
    </submittedName>
</protein>
<dbReference type="GO" id="GO:0005634">
    <property type="term" value="C:nucleus"/>
    <property type="evidence" value="ECO:0007669"/>
    <property type="project" value="TreeGrafter"/>
</dbReference>
<feature type="domain" description="Cns1/TTC4 wheel" evidence="4">
    <location>
        <begin position="264"/>
        <end position="384"/>
    </location>
</feature>
<dbReference type="GO" id="GO:0051879">
    <property type="term" value="F:Hsp90 protein binding"/>
    <property type="evidence" value="ECO:0007669"/>
    <property type="project" value="InterPro"/>
</dbReference>
<dbReference type="InterPro" id="IPR019734">
    <property type="entry name" value="TPR_rpt"/>
</dbReference>
<dbReference type="SUPFAM" id="SSF48452">
    <property type="entry name" value="TPR-like"/>
    <property type="match status" value="1"/>
</dbReference>
<name>K1Q6P4_MAGGI</name>
<reference evidence="5" key="1">
    <citation type="journal article" date="2012" name="Nature">
        <title>The oyster genome reveals stress adaptation and complexity of shell formation.</title>
        <authorList>
            <person name="Zhang G."/>
            <person name="Fang X."/>
            <person name="Guo X."/>
            <person name="Li L."/>
            <person name="Luo R."/>
            <person name="Xu F."/>
            <person name="Yang P."/>
            <person name="Zhang L."/>
            <person name="Wang X."/>
            <person name="Qi H."/>
            <person name="Xiong Z."/>
            <person name="Que H."/>
            <person name="Xie Y."/>
            <person name="Holland P.W."/>
            <person name="Paps J."/>
            <person name="Zhu Y."/>
            <person name="Wu F."/>
            <person name="Chen Y."/>
            <person name="Wang J."/>
            <person name="Peng C."/>
            <person name="Meng J."/>
            <person name="Yang L."/>
            <person name="Liu J."/>
            <person name="Wen B."/>
            <person name="Zhang N."/>
            <person name="Huang Z."/>
            <person name="Zhu Q."/>
            <person name="Feng Y."/>
            <person name="Mount A."/>
            <person name="Hedgecock D."/>
            <person name="Xu Z."/>
            <person name="Liu Y."/>
            <person name="Domazet-Loso T."/>
            <person name="Du Y."/>
            <person name="Sun X."/>
            <person name="Zhang S."/>
            <person name="Liu B."/>
            <person name="Cheng P."/>
            <person name="Jiang X."/>
            <person name="Li J."/>
            <person name="Fan D."/>
            <person name="Wang W."/>
            <person name="Fu W."/>
            <person name="Wang T."/>
            <person name="Wang B."/>
            <person name="Zhang J."/>
            <person name="Peng Z."/>
            <person name="Li Y."/>
            <person name="Li N."/>
            <person name="Wang J."/>
            <person name="Chen M."/>
            <person name="He Y."/>
            <person name="Tan F."/>
            <person name="Song X."/>
            <person name="Zheng Q."/>
            <person name="Huang R."/>
            <person name="Yang H."/>
            <person name="Du X."/>
            <person name="Chen L."/>
            <person name="Yang M."/>
            <person name="Gaffney P.M."/>
            <person name="Wang S."/>
            <person name="Luo L."/>
            <person name="She Z."/>
            <person name="Ming Y."/>
            <person name="Huang W."/>
            <person name="Zhang S."/>
            <person name="Huang B."/>
            <person name="Zhang Y."/>
            <person name="Qu T."/>
            <person name="Ni P."/>
            <person name="Miao G."/>
            <person name="Wang J."/>
            <person name="Wang Q."/>
            <person name="Steinberg C.E."/>
            <person name="Wang H."/>
            <person name="Li N."/>
            <person name="Qian L."/>
            <person name="Zhang G."/>
            <person name="Li Y."/>
            <person name="Yang H."/>
            <person name="Liu X."/>
            <person name="Wang J."/>
            <person name="Yin Y."/>
            <person name="Wang J."/>
        </authorList>
    </citation>
    <scope>NUCLEOTIDE SEQUENCE [LARGE SCALE GENOMIC DNA]</scope>
    <source>
        <strain evidence="5">05x7-T-G4-1.051#20</strain>
    </source>
</reference>
<dbReference type="EMBL" id="JH816673">
    <property type="protein sequence ID" value="EKC26949.1"/>
    <property type="molecule type" value="Genomic_DNA"/>
</dbReference>
<dbReference type="PANTHER" id="PTHR46035:SF1">
    <property type="entry name" value="TETRATRICOPEPTIDE REPEAT PROTEIN 4"/>
    <property type="match status" value="1"/>
</dbReference>
<organism evidence="5">
    <name type="scientific">Magallana gigas</name>
    <name type="common">Pacific oyster</name>
    <name type="synonym">Crassostrea gigas</name>
    <dbReference type="NCBI Taxonomy" id="29159"/>
    <lineage>
        <taxon>Eukaryota</taxon>
        <taxon>Metazoa</taxon>
        <taxon>Spiralia</taxon>
        <taxon>Lophotrochozoa</taxon>
        <taxon>Mollusca</taxon>
        <taxon>Bivalvia</taxon>
        <taxon>Autobranchia</taxon>
        <taxon>Pteriomorphia</taxon>
        <taxon>Ostreida</taxon>
        <taxon>Ostreoidea</taxon>
        <taxon>Ostreidae</taxon>
        <taxon>Magallana</taxon>
    </lineage>
</organism>
<comment type="similarity">
    <text evidence="3">Belongs to the TTC4 family.</text>
</comment>
<dbReference type="AlphaFoldDB" id="K1Q6P4"/>
<dbReference type="InParanoid" id="K1Q6P4"/>
<dbReference type="CDD" id="cd21380">
    <property type="entry name" value="CTWD_Cns1"/>
    <property type="match status" value="1"/>
</dbReference>
<dbReference type="InterPro" id="IPR011990">
    <property type="entry name" value="TPR-like_helical_dom_sf"/>
</dbReference>